<protein>
    <recommendedName>
        <fullName evidence="1">Reverse transcriptase domain-containing protein</fullName>
    </recommendedName>
</protein>
<dbReference type="SUPFAM" id="SSF56672">
    <property type="entry name" value="DNA/RNA polymerases"/>
    <property type="match status" value="1"/>
</dbReference>
<dbReference type="InterPro" id="IPR000477">
    <property type="entry name" value="RT_dom"/>
</dbReference>
<proteinExistence type="predicted"/>
<dbReference type="InterPro" id="IPR036691">
    <property type="entry name" value="Endo/exonu/phosph_ase_sf"/>
</dbReference>
<dbReference type="Pfam" id="PF00078">
    <property type="entry name" value="RVT_1"/>
    <property type="match status" value="1"/>
</dbReference>
<dbReference type="InterPro" id="IPR052343">
    <property type="entry name" value="Retrotransposon-Effector_Assoc"/>
</dbReference>
<dbReference type="Gene3D" id="3.60.10.10">
    <property type="entry name" value="Endonuclease/exonuclease/phosphatase"/>
    <property type="match status" value="1"/>
</dbReference>
<reference evidence="2" key="1">
    <citation type="submission" date="2024-03" db="EMBL/GenBank/DDBJ databases">
        <title>WGS assembly of Saponaria officinalis var. Norfolk2.</title>
        <authorList>
            <person name="Jenkins J."/>
            <person name="Shu S."/>
            <person name="Grimwood J."/>
            <person name="Barry K."/>
            <person name="Goodstein D."/>
            <person name="Schmutz J."/>
            <person name="Leebens-Mack J."/>
            <person name="Osbourn A."/>
        </authorList>
    </citation>
    <scope>NUCLEOTIDE SEQUENCE [LARGE SCALE GENOMIC DNA]</scope>
    <source>
        <strain evidence="2">JIC</strain>
    </source>
</reference>
<dbReference type="SUPFAM" id="SSF56219">
    <property type="entry name" value="DNase I-like"/>
    <property type="match status" value="1"/>
</dbReference>
<dbReference type="CDD" id="cd01650">
    <property type="entry name" value="RT_nLTR_like"/>
    <property type="match status" value="1"/>
</dbReference>
<dbReference type="AlphaFoldDB" id="A0AAW1M308"/>
<name>A0AAW1M308_SAPOF</name>
<comment type="caution">
    <text evidence="2">The sequence shown here is derived from an EMBL/GenBank/DDBJ whole genome shotgun (WGS) entry which is preliminary data.</text>
</comment>
<dbReference type="InterPro" id="IPR043502">
    <property type="entry name" value="DNA/RNA_pol_sf"/>
</dbReference>
<dbReference type="PANTHER" id="PTHR46890:SF48">
    <property type="entry name" value="RNA-DIRECTED DNA POLYMERASE"/>
    <property type="match status" value="1"/>
</dbReference>
<organism evidence="2 3">
    <name type="scientific">Saponaria officinalis</name>
    <name type="common">Common soapwort</name>
    <name type="synonym">Lychnis saponaria</name>
    <dbReference type="NCBI Taxonomy" id="3572"/>
    <lineage>
        <taxon>Eukaryota</taxon>
        <taxon>Viridiplantae</taxon>
        <taxon>Streptophyta</taxon>
        <taxon>Embryophyta</taxon>
        <taxon>Tracheophyta</taxon>
        <taxon>Spermatophyta</taxon>
        <taxon>Magnoliopsida</taxon>
        <taxon>eudicotyledons</taxon>
        <taxon>Gunneridae</taxon>
        <taxon>Pentapetalae</taxon>
        <taxon>Caryophyllales</taxon>
        <taxon>Caryophyllaceae</taxon>
        <taxon>Caryophylleae</taxon>
        <taxon>Saponaria</taxon>
    </lineage>
</organism>
<sequence length="719" mass="82720">MQREGVSNIELEWIANEDDESNETYYCLVGRLWTNRHVNLKAIMDTMTTSSNPKGGMAAEGLGNPLTVGALYNWCWRECPNIIFVMEMMMNSRYLERIRNKCGFTKGLCVSSRGRSGGLGLWWRDLNAQLVSYNNNHIMIEVLGDNGQVAWRAVGVYGWPEIENKHKTWHMFRQLCNGSSVPMVCFGDFNEILSEHEKGGAMRRERHMNAFREALDDCGLQDMGFYGNSFIWQRGRMEGRIIRERLDRAISNLGWNNLFPGAEVHHYPIYASDHAPIIIKEGIFLLRIKGTKRFKFETFWLSDPECSKVVNETWSANMGLDIMGKITACSADLSKLAKYKFGDIKRQVKEKEKELERRQRCPPSADMLAHCQHIGMWQNSETWFANVILDYFHVLRCVEQVITPLMNENLNHPLCDEEIKRALFAMHPHKAPGPDGLHAVFYQKHWDVMGRDIFGFLKKWWEGRRNIYVINNISVVLIPKCSTPRKIMDFRPISLCNVLYKIISKTLANRLKSFLNEIIMENQSSFTPGRLITDNALIAFEIFHAMKRRGDGKFGNLALKLNMRKAYDRVEWGFLAALMRKMGFTGQWGEKVLECVTTVSHSHAVDEGNIHAVRVCRVAPRISNLSFADDSILFARANIRECSTIADVISKFEKASSQKINYSMSEIAFNKKVNHNTKEVIKRVLGVREAIFVGIKERIWKKIQGWRECLSSKPGKEVC</sequence>
<accession>A0AAW1M308</accession>
<evidence type="ECO:0000259" key="1">
    <source>
        <dbReference type="Pfam" id="PF00078"/>
    </source>
</evidence>
<feature type="domain" description="Reverse transcriptase" evidence="1">
    <location>
        <begin position="487"/>
        <end position="598"/>
    </location>
</feature>
<keyword evidence="3" id="KW-1185">Reference proteome</keyword>
<gene>
    <name evidence="2" type="ORF">RND81_03G022700</name>
</gene>
<dbReference type="EMBL" id="JBDFQZ010000003">
    <property type="protein sequence ID" value="KAK9740254.1"/>
    <property type="molecule type" value="Genomic_DNA"/>
</dbReference>
<dbReference type="PANTHER" id="PTHR46890">
    <property type="entry name" value="NON-LTR RETROLELEMENT REVERSE TRANSCRIPTASE-LIKE PROTEIN-RELATED"/>
    <property type="match status" value="1"/>
</dbReference>
<evidence type="ECO:0000313" key="2">
    <source>
        <dbReference type="EMBL" id="KAK9740254.1"/>
    </source>
</evidence>
<evidence type="ECO:0000313" key="3">
    <source>
        <dbReference type="Proteomes" id="UP001443914"/>
    </source>
</evidence>
<dbReference type="Proteomes" id="UP001443914">
    <property type="component" value="Unassembled WGS sequence"/>
</dbReference>